<dbReference type="OMA" id="TIKYMAN"/>
<organism evidence="3 4">
    <name type="scientific">Dictyostelium purpureum</name>
    <name type="common">Slime mold</name>
    <dbReference type="NCBI Taxonomy" id="5786"/>
    <lineage>
        <taxon>Eukaryota</taxon>
        <taxon>Amoebozoa</taxon>
        <taxon>Evosea</taxon>
        <taxon>Eumycetozoa</taxon>
        <taxon>Dictyostelia</taxon>
        <taxon>Dictyosteliales</taxon>
        <taxon>Dictyosteliaceae</taxon>
        <taxon>Dictyostelium</taxon>
    </lineage>
</organism>
<dbReference type="RefSeq" id="XP_003293112.1">
    <property type="nucleotide sequence ID" value="XM_003293064.1"/>
</dbReference>
<keyword evidence="1" id="KW-0472">Membrane</keyword>
<keyword evidence="1" id="KW-0812">Transmembrane</keyword>
<name>F1A0B7_DICPU</name>
<evidence type="ECO:0008006" key="5">
    <source>
        <dbReference type="Google" id="ProtNLM"/>
    </source>
</evidence>
<dbReference type="KEGG" id="dpp:DICPUDRAFT_83693"/>
<evidence type="ECO:0000313" key="4">
    <source>
        <dbReference type="Proteomes" id="UP000001064"/>
    </source>
</evidence>
<dbReference type="EMBL" id="GL871335">
    <property type="protein sequence ID" value="EGC30370.1"/>
    <property type="molecule type" value="Genomic_DNA"/>
</dbReference>
<dbReference type="GeneID" id="10510659"/>
<feature type="transmembrane region" description="Helical" evidence="1">
    <location>
        <begin position="415"/>
        <end position="436"/>
    </location>
</feature>
<dbReference type="VEuPathDB" id="AmoebaDB:DICPUDRAFT_83693"/>
<dbReference type="Gene3D" id="2.10.25.10">
    <property type="entry name" value="Laminin"/>
    <property type="match status" value="1"/>
</dbReference>
<evidence type="ECO:0000256" key="2">
    <source>
        <dbReference type="SAM" id="SignalP"/>
    </source>
</evidence>
<evidence type="ECO:0000313" key="3">
    <source>
        <dbReference type="EMBL" id="EGC30370.1"/>
    </source>
</evidence>
<accession>F1A0B7</accession>
<sequence length="472" mass="52438">MIKIILLFIFNVFINSSFAGNCDPIINSISPIHPSEEGLLVLLQVNLCNKSFSNSSQVKFIIDQESSIDCTDVQLLNETSSNGDLMVQCMFGALPDSLVSNKTDVLESFNFNSLYSVQLNYGSSSLLYTSYLFSNSICSCEHGSCAYGVCLCNERYYGPKCSLKGLKHNEDPNPTGATYNTFKVFLKDDVFRIEANGFLQVEKLTNGPSIKGFQSINSMALYNDYSDSSHLHFEVSQALSKLITKLIYNANYVQSGELTSYLIGSNNISDSYGTLLPVSNNSVSVSLEFRSGSNIAAFENMNIETVFAVNNPDQDLKFELADNQLSLTIFNEKTSSYITISMSDRYSSNKVLQPNHAYIRVLNESEVINIFNSTGSRLIYFSICTPLPGPTSASFNTAFVINGFNVEEVLPLRDILIISFSVLFGVSICAVGVFLFNRRKNKNFLRGLKMEPYIAVPLITSDSDDEEFLLRH</sequence>
<protein>
    <recommendedName>
        <fullName evidence="5">EGF-like domain-containing protein</fullName>
    </recommendedName>
</protein>
<dbReference type="FunCoup" id="F1A0B7">
    <property type="interactions" value="398"/>
</dbReference>
<reference evidence="4" key="1">
    <citation type="journal article" date="2011" name="Genome Biol.">
        <title>Comparative genomics of the social amoebae Dictyostelium discoideum and Dictyostelium purpureum.</title>
        <authorList>
            <consortium name="US DOE Joint Genome Institute (JGI-PGF)"/>
            <person name="Sucgang R."/>
            <person name="Kuo A."/>
            <person name="Tian X."/>
            <person name="Salerno W."/>
            <person name="Parikh A."/>
            <person name="Feasley C.L."/>
            <person name="Dalin E."/>
            <person name="Tu H."/>
            <person name="Huang E."/>
            <person name="Barry K."/>
            <person name="Lindquist E."/>
            <person name="Shapiro H."/>
            <person name="Bruce D."/>
            <person name="Schmutz J."/>
            <person name="Salamov A."/>
            <person name="Fey P."/>
            <person name="Gaudet P."/>
            <person name="Anjard C."/>
            <person name="Babu M.M."/>
            <person name="Basu S."/>
            <person name="Bushmanova Y."/>
            <person name="van der Wel H."/>
            <person name="Katoh-Kurasawa M."/>
            <person name="Dinh C."/>
            <person name="Coutinho P.M."/>
            <person name="Saito T."/>
            <person name="Elias M."/>
            <person name="Schaap P."/>
            <person name="Kay R.R."/>
            <person name="Henrissat B."/>
            <person name="Eichinger L."/>
            <person name="Rivero F."/>
            <person name="Putnam N.H."/>
            <person name="West C.M."/>
            <person name="Loomis W.F."/>
            <person name="Chisholm R.L."/>
            <person name="Shaulsky G."/>
            <person name="Strassmann J.E."/>
            <person name="Queller D.C."/>
            <person name="Kuspa A."/>
            <person name="Grigoriev I.V."/>
        </authorList>
    </citation>
    <scope>NUCLEOTIDE SEQUENCE [LARGE SCALE GENOMIC DNA]</scope>
    <source>
        <strain evidence="4">QSDP1</strain>
    </source>
</reference>
<evidence type="ECO:0000256" key="1">
    <source>
        <dbReference type="SAM" id="Phobius"/>
    </source>
</evidence>
<gene>
    <name evidence="3" type="ORF">DICPUDRAFT_83693</name>
</gene>
<feature type="signal peptide" evidence="2">
    <location>
        <begin position="1"/>
        <end position="19"/>
    </location>
</feature>
<keyword evidence="2" id="KW-0732">Signal</keyword>
<keyword evidence="1" id="KW-1133">Transmembrane helix</keyword>
<feature type="chain" id="PRO_5003264016" description="EGF-like domain-containing protein" evidence="2">
    <location>
        <begin position="20"/>
        <end position="472"/>
    </location>
</feature>
<proteinExistence type="predicted"/>
<keyword evidence="4" id="KW-1185">Reference proteome</keyword>
<dbReference type="InParanoid" id="F1A0B7"/>
<dbReference type="AlphaFoldDB" id="F1A0B7"/>
<dbReference type="Proteomes" id="UP000001064">
    <property type="component" value="Unassembled WGS sequence"/>
</dbReference>